<dbReference type="EMBL" id="MT142240">
    <property type="protein sequence ID" value="QJA76736.1"/>
    <property type="molecule type" value="Genomic_DNA"/>
</dbReference>
<name>A0A6M3J5K7_9ZZZZ</name>
<feature type="transmembrane region" description="Helical" evidence="2">
    <location>
        <begin position="37"/>
        <end position="54"/>
    </location>
</feature>
<evidence type="ECO:0000256" key="1">
    <source>
        <dbReference type="SAM" id="MobiDB-lite"/>
    </source>
</evidence>
<evidence type="ECO:0000313" key="3">
    <source>
        <dbReference type="EMBL" id="QJA65130.1"/>
    </source>
</evidence>
<protein>
    <submittedName>
        <fullName evidence="3">Uncharacterized protein</fullName>
    </submittedName>
</protein>
<dbReference type="EMBL" id="MT141532">
    <property type="protein sequence ID" value="QJA65130.1"/>
    <property type="molecule type" value="Genomic_DNA"/>
</dbReference>
<reference evidence="3" key="1">
    <citation type="submission" date="2020-03" db="EMBL/GenBank/DDBJ databases">
        <title>The deep terrestrial virosphere.</title>
        <authorList>
            <person name="Holmfeldt K."/>
            <person name="Nilsson E."/>
            <person name="Simone D."/>
            <person name="Lopez-Fernandez M."/>
            <person name="Wu X."/>
            <person name="de Brujin I."/>
            <person name="Lundin D."/>
            <person name="Andersson A."/>
            <person name="Bertilsson S."/>
            <person name="Dopson M."/>
        </authorList>
    </citation>
    <scope>NUCLEOTIDE SEQUENCE</scope>
    <source>
        <strain evidence="4">MM415A01453</strain>
        <strain evidence="3">MM415B00433</strain>
    </source>
</reference>
<proteinExistence type="predicted"/>
<gene>
    <name evidence="4" type="ORF">MM415A01453_0019</name>
    <name evidence="3" type="ORF">MM415B00433_0038</name>
</gene>
<evidence type="ECO:0000313" key="4">
    <source>
        <dbReference type="EMBL" id="QJA76736.1"/>
    </source>
</evidence>
<feature type="compositionally biased region" description="Polar residues" evidence="1">
    <location>
        <begin position="9"/>
        <end position="24"/>
    </location>
</feature>
<accession>A0A6M3J5K7</accession>
<dbReference type="AlphaFoldDB" id="A0A6M3J5K7"/>
<keyword evidence="2" id="KW-0812">Transmembrane</keyword>
<organism evidence="3">
    <name type="scientific">viral metagenome</name>
    <dbReference type="NCBI Taxonomy" id="1070528"/>
    <lineage>
        <taxon>unclassified sequences</taxon>
        <taxon>metagenomes</taxon>
        <taxon>organismal metagenomes</taxon>
    </lineage>
</organism>
<keyword evidence="2" id="KW-0472">Membrane</keyword>
<keyword evidence="2" id="KW-1133">Transmembrane helix</keyword>
<feature type="region of interest" description="Disordered" evidence="1">
    <location>
        <begin position="9"/>
        <end position="28"/>
    </location>
</feature>
<evidence type="ECO:0000256" key="2">
    <source>
        <dbReference type="SAM" id="Phobius"/>
    </source>
</evidence>
<sequence length="75" mass="7794">MITIKSAIKSSMEQNQATGSTPSNKPKMGGLFKNKKVLVIGGIALLVIAGYFIFMRKGGGSGSTEVADGSTVNMQ</sequence>